<feature type="domain" description="Aminotransferase class I/classII large" evidence="7">
    <location>
        <begin position="33"/>
        <end position="381"/>
    </location>
</feature>
<gene>
    <name evidence="8" type="ORF">BRSU_1691</name>
</gene>
<dbReference type="InterPro" id="IPR015422">
    <property type="entry name" value="PyrdxlP-dep_Trfase_small"/>
</dbReference>
<evidence type="ECO:0000256" key="4">
    <source>
        <dbReference type="ARBA" id="ARBA00022679"/>
    </source>
</evidence>
<sequence length="398" mass="45729">MDISKRIQRLKVSPVRKLNPYAEDAVKRGIKIYHLNVGQPDIETPKIFFEAISKFREKTLKYEHSRGIKPLINKIQAYYDKLGIHYEEEDIVVTSGGSEAISFAMLAIFDEEDEILVSEPLYANYKSFYDLYNIKYNAVRTYAEDGFHLPSVEEIEKHITPKTKAFMLANPSNPTGVVYTKKELDDIAYLAKKHDLFIISDEVYREFVYGDRKAISFGTYKDLADHVIIIDSISKRFSACGARVGCLISKNKKLMTAVFRECQARLSLPTLDMVGAAALYDLPDNYFDEALKEYDYRRKIIFEELATMEGVVTHEPEGAFYVLAKLPVKNAENFIIWLLKDFNINNETVMFAPAEGFYATEGLGKNEVRISYALDSEDLKKSMHILREALIKYREIDK</sequence>
<dbReference type="OrthoDB" id="367386at2"/>
<proteinExistence type="inferred from homology"/>
<keyword evidence="9" id="KW-1185">Reference proteome</keyword>
<dbReference type="EC" id="2.6.1.-" evidence="6"/>
<dbReference type="InterPro" id="IPR015421">
    <property type="entry name" value="PyrdxlP-dep_Trfase_major"/>
</dbReference>
<evidence type="ECO:0000256" key="5">
    <source>
        <dbReference type="ARBA" id="ARBA00022898"/>
    </source>
</evidence>
<accession>A0A0G4K803</accession>
<dbReference type="Gene3D" id="3.90.1150.10">
    <property type="entry name" value="Aspartate Aminotransferase, domain 1"/>
    <property type="match status" value="1"/>
</dbReference>
<dbReference type="GO" id="GO:0008483">
    <property type="term" value="F:transaminase activity"/>
    <property type="evidence" value="ECO:0007669"/>
    <property type="project" value="UniProtKB-KW"/>
</dbReference>
<dbReference type="InterPro" id="IPR050596">
    <property type="entry name" value="AspAT/PAT-like"/>
</dbReference>
<dbReference type="GO" id="GO:0006520">
    <property type="term" value="P:amino acid metabolic process"/>
    <property type="evidence" value="ECO:0007669"/>
    <property type="project" value="InterPro"/>
</dbReference>
<comment type="similarity">
    <text evidence="2 6">Belongs to the class-I pyridoxal-phosphate-dependent aminotransferase family.</text>
</comment>
<evidence type="ECO:0000259" key="7">
    <source>
        <dbReference type="Pfam" id="PF00155"/>
    </source>
</evidence>
<dbReference type="PANTHER" id="PTHR46383">
    <property type="entry name" value="ASPARTATE AMINOTRANSFERASE"/>
    <property type="match status" value="1"/>
</dbReference>
<comment type="cofactor">
    <cofactor evidence="1 6">
        <name>pyridoxal 5'-phosphate</name>
        <dbReference type="ChEBI" id="CHEBI:597326"/>
    </cofactor>
</comment>
<dbReference type="EMBL" id="CVLB01000001">
    <property type="protein sequence ID" value="CRF33820.1"/>
    <property type="molecule type" value="Genomic_DNA"/>
</dbReference>
<dbReference type="GO" id="GO:0030170">
    <property type="term" value="F:pyridoxal phosphate binding"/>
    <property type="evidence" value="ECO:0007669"/>
    <property type="project" value="InterPro"/>
</dbReference>
<reference evidence="9" key="1">
    <citation type="submission" date="2015-04" db="EMBL/GenBank/DDBJ databases">
        <authorList>
            <person name="Mushtaq Mamoona"/>
        </authorList>
    </citation>
    <scope>NUCLEOTIDE SEQUENCE [LARGE SCALE GENOMIC DNA]</scope>
    <source>
        <strain evidence="9">AN4859/03</strain>
    </source>
</reference>
<dbReference type="CDD" id="cd00609">
    <property type="entry name" value="AAT_like"/>
    <property type="match status" value="1"/>
</dbReference>
<evidence type="ECO:0000256" key="6">
    <source>
        <dbReference type="RuleBase" id="RU000481"/>
    </source>
</evidence>
<organism evidence="8 9">
    <name type="scientific">Brachyspira suanatina</name>
    <dbReference type="NCBI Taxonomy" id="381802"/>
    <lineage>
        <taxon>Bacteria</taxon>
        <taxon>Pseudomonadati</taxon>
        <taxon>Spirochaetota</taxon>
        <taxon>Spirochaetia</taxon>
        <taxon>Brachyspirales</taxon>
        <taxon>Brachyspiraceae</taxon>
        <taxon>Brachyspira</taxon>
    </lineage>
</organism>
<dbReference type="InterPro" id="IPR015424">
    <property type="entry name" value="PyrdxlP-dep_Trfase"/>
</dbReference>
<dbReference type="SUPFAM" id="SSF53383">
    <property type="entry name" value="PLP-dependent transferases"/>
    <property type="match status" value="1"/>
</dbReference>
<dbReference type="PROSITE" id="PS00105">
    <property type="entry name" value="AA_TRANSFER_CLASS_1"/>
    <property type="match status" value="1"/>
</dbReference>
<name>A0A0G4K803_9SPIR</name>
<keyword evidence="4 6" id="KW-0808">Transferase</keyword>
<evidence type="ECO:0000256" key="1">
    <source>
        <dbReference type="ARBA" id="ARBA00001933"/>
    </source>
</evidence>
<dbReference type="Pfam" id="PF00155">
    <property type="entry name" value="Aminotran_1_2"/>
    <property type="match status" value="1"/>
</dbReference>
<evidence type="ECO:0000256" key="3">
    <source>
        <dbReference type="ARBA" id="ARBA00022576"/>
    </source>
</evidence>
<dbReference type="AlphaFoldDB" id="A0A0G4K803"/>
<keyword evidence="3 6" id="KW-0032">Aminotransferase</keyword>
<dbReference type="Gene3D" id="3.40.640.10">
    <property type="entry name" value="Type I PLP-dependent aspartate aminotransferase-like (Major domain)"/>
    <property type="match status" value="1"/>
</dbReference>
<evidence type="ECO:0000313" key="9">
    <source>
        <dbReference type="Proteomes" id="UP000043763"/>
    </source>
</evidence>
<dbReference type="InterPro" id="IPR004838">
    <property type="entry name" value="NHTrfase_class1_PyrdxlP-BS"/>
</dbReference>
<dbReference type="NCBIfam" id="NF005744">
    <property type="entry name" value="PRK07568.1"/>
    <property type="match status" value="1"/>
</dbReference>
<protein>
    <recommendedName>
        <fullName evidence="6">Aminotransferase</fullName>
        <ecNumber evidence="6">2.6.1.-</ecNumber>
    </recommendedName>
</protein>
<dbReference type="PANTHER" id="PTHR46383:SF2">
    <property type="entry name" value="AMINOTRANSFERASE"/>
    <property type="match status" value="1"/>
</dbReference>
<evidence type="ECO:0000256" key="2">
    <source>
        <dbReference type="ARBA" id="ARBA00007441"/>
    </source>
</evidence>
<keyword evidence="5" id="KW-0663">Pyridoxal phosphate</keyword>
<dbReference type="RefSeq" id="WP_048594884.1">
    <property type="nucleotide sequence ID" value="NZ_CVLB01000001.1"/>
</dbReference>
<dbReference type="InterPro" id="IPR004839">
    <property type="entry name" value="Aminotransferase_I/II_large"/>
</dbReference>
<evidence type="ECO:0000313" key="8">
    <source>
        <dbReference type="EMBL" id="CRF33820.1"/>
    </source>
</evidence>
<dbReference type="Proteomes" id="UP000043763">
    <property type="component" value="Unassembled WGS sequence"/>
</dbReference>